<dbReference type="AlphaFoldDB" id="A0A5N6N1G3"/>
<name>A0A5N6N1G3_9ASTR</name>
<proteinExistence type="predicted"/>
<feature type="chain" id="PRO_5024390795" evidence="1">
    <location>
        <begin position="19"/>
        <end position="105"/>
    </location>
</feature>
<gene>
    <name evidence="2" type="ORF">E3N88_28738</name>
</gene>
<evidence type="ECO:0000313" key="3">
    <source>
        <dbReference type="Proteomes" id="UP000326396"/>
    </source>
</evidence>
<evidence type="ECO:0000256" key="1">
    <source>
        <dbReference type="SAM" id="SignalP"/>
    </source>
</evidence>
<protein>
    <submittedName>
        <fullName evidence="2">Uncharacterized protein</fullName>
    </submittedName>
</protein>
<keyword evidence="1" id="KW-0732">Signal</keyword>
<dbReference type="EMBL" id="SZYD01000014">
    <property type="protein sequence ID" value="KAD4180147.1"/>
    <property type="molecule type" value="Genomic_DNA"/>
</dbReference>
<organism evidence="2 3">
    <name type="scientific">Mikania micrantha</name>
    <name type="common">bitter vine</name>
    <dbReference type="NCBI Taxonomy" id="192012"/>
    <lineage>
        <taxon>Eukaryota</taxon>
        <taxon>Viridiplantae</taxon>
        <taxon>Streptophyta</taxon>
        <taxon>Embryophyta</taxon>
        <taxon>Tracheophyta</taxon>
        <taxon>Spermatophyta</taxon>
        <taxon>Magnoliopsida</taxon>
        <taxon>eudicotyledons</taxon>
        <taxon>Gunneridae</taxon>
        <taxon>Pentapetalae</taxon>
        <taxon>asterids</taxon>
        <taxon>campanulids</taxon>
        <taxon>Asterales</taxon>
        <taxon>Asteraceae</taxon>
        <taxon>Asteroideae</taxon>
        <taxon>Heliantheae alliance</taxon>
        <taxon>Eupatorieae</taxon>
        <taxon>Mikania</taxon>
    </lineage>
</organism>
<sequence length="105" mass="11951">MAFLHLGWVLATVKVVGSDSGVAVVERKDVALKGFAVLGLWQRLDRHGRGGGGAVGLRQVGLKREMLLEMRREMGLNWSWLWRMVQESYIVWDEGVHQQYAMIQE</sequence>
<keyword evidence="3" id="KW-1185">Reference proteome</keyword>
<feature type="signal peptide" evidence="1">
    <location>
        <begin position="1"/>
        <end position="18"/>
    </location>
</feature>
<reference evidence="2 3" key="1">
    <citation type="submission" date="2019-05" db="EMBL/GenBank/DDBJ databases">
        <title>Mikania micrantha, genome provides insights into the molecular mechanism of rapid growth.</title>
        <authorList>
            <person name="Liu B."/>
        </authorList>
    </citation>
    <scope>NUCLEOTIDE SEQUENCE [LARGE SCALE GENOMIC DNA]</scope>
    <source>
        <strain evidence="2">NLD-2019</strain>
        <tissue evidence="2">Leaf</tissue>
    </source>
</reference>
<dbReference type="Proteomes" id="UP000326396">
    <property type="component" value="Linkage Group LG4"/>
</dbReference>
<evidence type="ECO:0000313" key="2">
    <source>
        <dbReference type="EMBL" id="KAD4180147.1"/>
    </source>
</evidence>
<accession>A0A5N6N1G3</accession>
<comment type="caution">
    <text evidence="2">The sequence shown here is derived from an EMBL/GenBank/DDBJ whole genome shotgun (WGS) entry which is preliminary data.</text>
</comment>